<dbReference type="EMBL" id="LGTC01000001">
    <property type="protein sequence ID" value="KNY26393.1"/>
    <property type="molecule type" value="Genomic_DNA"/>
</dbReference>
<organism evidence="1 2">
    <name type="scientific">Pseudobacteroides cellulosolvens ATCC 35603 = DSM 2933</name>
    <dbReference type="NCBI Taxonomy" id="398512"/>
    <lineage>
        <taxon>Bacteria</taxon>
        <taxon>Bacillati</taxon>
        <taxon>Bacillota</taxon>
        <taxon>Clostridia</taxon>
        <taxon>Eubacteriales</taxon>
        <taxon>Oscillospiraceae</taxon>
        <taxon>Pseudobacteroides</taxon>
    </lineage>
</organism>
<comment type="caution">
    <text evidence="1">The sequence shown here is derived from an EMBL/GenBank/DDBJ whole genome shotgun (WGS) entry which is preliminary data.</text>
</comment>
<evidence type="ECO:0000313" key="2">
    <source>
        <dbReference type="Proteomes" id="UP000036923"/>
    </source>
</evidence>
<protein>
    <submittedName>
        <fullName evidence="1">Uncharacterized protein</fullName>
    </submittedName>
</protein>
<keyword evidence="2" id="KW-1185">Reference proteome</keyword>
<evidence type="ECO:0000313" key="1">
    <source>
        <dbReference type="EMBL" id="KNY26393.1"/>
    </source>
</evidence>
<gene>
    <name evidence="1" type="ORF">Bccel_1655</name>
</gene>
<reference evidence="2" key="1">
    <citation type="submission" date="2015-07" db="EMBL/GenBank/DDBJ databases">
        <title>Near-Complete Genome Sequence of the Cellulolytic Bacterium Bacteroides (Pseudobacteroides) cellulosolvens ATCC 35603.</title>
        <authorList>
            <person name="Dassa B."/>
            <person name="Utturkar S.M."/>
            <person name="Klingeman D.M."/>
            <person name="Hurt R.A."/>
            <person name="Keller M."/>
            <person name="Xu J."/>
            <person name="Reddy Y.H.K."/>
            <person name="Borovok I."/>
            <person name="Grinberg I.R."/>
            <person name="Lamed R."/>
            <person name="Zhivin O."/>
            <person name="Bayer E.A."/>
            <person name="Brown S.D."/>
        </authorList>
    </citation>
    <scope>NUCLEOTIDE SEQUENCE [LARGE SCALE GENOMIC DNA]</scope>
    <source>
        <strain evidence="2">DSM 2933</strain>
    </source>
</reference>
<proteinExistence type="predicted"/>
<accession>A0A0L6JKZ9</accession>
<dbReference type="STRING" id="398512.Bccel_1655"/>
<name>A0A0L6JKZ9_9FIRM</name>
<sequence length="32" mass="3834">MIEGMDYIKCEKILQILGLKYVKHYSELKGCW</sequence>
<dbReference type="Proteomes" id="UP000036923">
    <property type="component" value="Unassembled WGS sequence"/>
</dbReference>
<dbReference type="AlphaFoldDB" id="A0A0L6JKZ9"/>